<reference evidence="1" key="1">
    <citation type="submission" date="2022-10" db="EMBL/GenBank/DDBJ databases">
        <authorList>
            <person name="Chen Y."/>
            <person name="Dougan E. K."/>
            <person name="Chan C."/>
            <person name="Rhodes N."/>
            <person name="Thang M."/>
        </authorList>
    </citation>
    <scope>NUCLEOTIDE SEQUENCE</scope>
</reference>
<dbReference type="InterPro" id="IPR011990">
    <property type="entry name" value="TPR-like_helical_dom_sf"/>
</dbReference>
<keyword evidence="3" id="KW-1185">Reference proteome</keyword>
<proteinExistence type="predicted"/>
<comment type="caution">
    <text evidence="1">The sequence shown here is derived from an EMBL/GenBank/DDBJ whole genome shotgun (WGS) entry which is preliminary data.</text>
</comment>
<dbReference type="Proteomes" id="UP001152797">
    <property type="component" value="Unassembled WGS sequence"/>
</dbReference>
<evidence type="ECO:0000313" key="1">
    <source>
        <dbReference type="EMBL" id="CAI4010996.1"/>
    </source>
</evidence>
<gene>
    <name evidence="1" type="ORF">C1SCF055_LOCUS36209</name>
</gene>
<dbReference type="Gene3D" id="1.25.40.10">
    <property type="entry name" value="Tetratricopeptide repeat domain"/>
    <property type="match status" value="1"/>
</dbReference>
<dbReference type="AlphaFoldDB" id="A0A9P1DK32"/>
<accession>A0A9P1DK32</accession>
<name>A0A9P1DK32_9DINO</name>
<feature type="non-terminal residue" evidence="1">
    <location>
        <position position="145"/>
    </location>
</feature>
<sequence length="145" mass="16049">ADDKQELRRLTAWLAASGRAKAWQEAIERAGLFQRHGQRLDAISHLALCNACAKAGRWQCAMSLLAQELEQYTIVISALCGQSRPWTMALDLFASAKAVQGQQAQDVVLLSALLKAVPWRRGHELLREAHDVADRQRLVCGAVMC</sequence>
<dbReference type="EMBL" id="CAMXCT030004992">
    <property type="protein sequence ID" value="CAL4798308.1"/>
    <property type="molecule type" value="Genomic_DNA"/>
</dbReference>
<evidence type="ECO:0000313" key="3">
    <source>
        <dbReference type="Proteomes" id="UP001152797"/>
    </source>
</evidence>
<feature type="non-terminal residue" evidence="1">
    <location>
        <position position="1"/>
    </location>
</feature>
<organism evidence="1">
    <name type="scientific">Cladocopium goreaui</name>
    <dbReference type="NCBI Taxonomy" id="2562237"/>
    <lineage>
        <taxon>Eukaryota</taxon>
        <taxon>Sar</taxon>
        <taxon>Alveolata</taxon>
        <taxon>Dinophyceae</taxon>
        <taxon>Suessiales</taxon>
        <taxon>Symbiodiniaceae</taxon>
        <taxon>Cladocopium</taxon>
    </lineage>
</organism>
<dbReference type="EMBL" id="CAMXCT020004992">
    <property type="protein sequence ID" value="CAL1164371.1"/>
    <property type="molecule type" value="Genomic_DNA"/>
</dbReference>
<reference evidence="2 3" key="2">
    <citation type="submission" date="2024-05" db="EMBL/GenBank/DDBJ databases">
        <authorList>
            <person name="Chen Y."/>
            <person name="Shah S."/>
            <person name="Dougan E. K."/>
            <person name="Thang M."/>
            <person name="Chan C."/>
        </authorList>
    </citation>
    <scope>NUCLEOTIDE SEQUENCE [LARGE SCALE GENOMIC DNA]</scope>
</reference>
<evidence type="ECO:0000313" key="2">
    <source>
        <dbReference type="EMBL" id="CAL4798308.1"/>
    </source>
</evidence>
<protein>
    <submittedName>
        <fullName evidence="2">Pentacotripeptide-repeat region of PRORP domain-containing protein</fullName>
    </submittedName>
</protein>
<dbReference type="EMBL" id="CAMXCT010004992">
    <property type="protein sequence ID" value="CAI4010996.1"/>
    <property type="molecule type" value="Genomic_DNA"/>
</dbReference>